<gene>
    <name evidence="1" type="ORF">S100892_01754</name>
</gene>
<dbReference type="Proteomes" id="UP000196118">
    <property type="component" value="Chromosome"/>
</dbReference>
<sequence>MGIRIDITGKKFGKLVAKYPSGKAKNGNTKWHCVCECGQEKDVELQHLRSGGTKSCGNCSRMKYDLQGKRFARLTVLGRADKVSSNGNIYWLCRCVCGKMIEADSYRLRTGNVKSCGCLRKEKAAQTIRKNAATAEQIGNSNAFKDRNGNPVQAVNIGARNTSGVIGVSFDHPSQKWVARMMHKGDLVLNATFLDFEEAVEARRRVEHKYLKNLSRTN</sequence>
<reference evidence="1 2" key="1">
    <citation type="submission" date="2017-05" db="EMBL/GenBank/DDBJ databases">
        <title>Genome sequence of Pediococcus pentosaceus strain SRCM100892.</title>
        <authorList>
            <person name="Cho S.H."/>
        </authorList>
    </citation>
    <scope>NUCLEOTIDE SEQUENCE [LARGE SCALE GENOMIC DNA]</scope>
    <source>
        <strain evidence="1 2">SRCM100892</strain>
    </source>
</reference>
<name>A0A1Y0W0L2_PEDPE</name>
<evidence type="ECO:0008006" key="3">
    <source>
        <dbReference type="Google" id="ProtNLM"/>
    </source>
</evidence>
<dbReference type="EMBL" id="CP021474">
    <property type="protein sequence ID" value="ARW20297.1"/>
    <property type="molecule type" value="Genomic_DNA"/>
</dbReference>
<proteinExistence type="predicted"/>
<protein>
    <recommendedName>
        <fullName evidence="3">AP2 domain-containing protein</fullName>
    </recommendedName>
</protein>
<accession>A0A1Y0W0L2</accession>
<evidence type="ECO:0000313" key="2">
    <source>
        <dbReference type="Proteomes" id="UP000196118"/>
    </source>
</evidence>
<evidence type="ECO:0000313" key="1">
    <source>
        <dbReference type="EMBL" id="ARW20297.1"/>
    </source>
</evidence>
<dbReference type="AlphaFoldDB" id="A0A1Y0W0L2"/>
<organism evidence="1 2">
    <name type="scientific">Pediococcus pentosaceus</name>
    <dbReference type="NCBI Taxonomy" id="1255"/>
    <lineage>
        <taxon>Bacteria</taxon>
        <taxon>Bacillati</taxon>
        <taxon>Bacillota</taxon>
        <taxon>Bacilli</taxon>
        <taxon>Lactobacillales</taxon>
        <taxon>Lactobacillaceae</taxon>
        <taxon>Pediococcus</taxon>
    </lineage>
</organism>